<dbReference type="AlphaFoldDB" id="A0A485L394"/>
<organism evidence="3 4">
    <name type="scientific">Aphanomyces stellatus</name>
    <dbReference type="NCBI Taxonomy" id="120398"/>
    <lineage>
        <taxon>Eukaryota</taxon>
        <taxon>Sar</taxon>
        <taxon>Stramenopiles</taxon>
        <taxon>Oomycota</taxon>
        <taxon>Saprolegniomycetes</taxon>
        <taxon>Saprolegniales</taxon>
        <taxon>Verrucalvaceae</taxon>
        <taxon>Aphanomyces</taxon>
    </lineage>
</organism>
<feature type="transmembrane region" description="Helical" evidence="1">
    <location>
        <begin position="176"/>
        <end position="196"/>
    </location>
</feature>
<reference evidence="2" key="2">
    <citation type="submission" date="2019-06" db="EMBL/GenBank/DDBJ databases">
        <title>Genomics analysis of Aphanomyces spp. identifies a new class of oomycete effector associated with host adaptation.</title>
        <authorList>
            <person name="Gaulin E."/>
        </authorList>
    </citation>
    <scope>NUCLEOTIDE SEQUENCE</scope>
    <source>
        <strain evidence="2">CBS 578.67</strain>
    </source>
</reference>
<keyword evidence="1" id="KW-0472">Membrane</keyword>
<feature type="transmembrane region" description="Helical" evidence="1">
    <location>
        <begin position="53"/>
        <end position="73"/>
    </location>
</feature>
<proteinExistence type="predicted"/>
<sequence>MSLMSQTSNAPTYHSISVPDVSQDGEVLQKDKVEEPVSCGRKLLDVLLCPFKCVYNLVCATLLVVLGLVFFVVLGGGALLLNFVVCSFEMVFAPLLGFRKWLGRKHEWTIYCLAVKTQYREAQFYRDNAKRFDEIEGATTTKHLDKPLRDCTKAQIEAVASLIDGGKKFIEVKDTMSLSSVVVSTIFFVAYLVYFWHKGFVISDVNSKVHDALAIILPLLLTEELAAGLSQVQVWWKWDNYNNKYESSTLFSSDGDDDENAPPKTKGEPLTKEEAEQIKLKLNKHKMAFDKHVNEQCSTVGVGAAEMTGFATFIASLWTLFFLLQGYIVESTDHHAWMAPTYWFLVGYSGFLVAFCYVPFFAKSSEQQKEEFESVTASCEAHLLIQHMTELQDAVVNIVTKKGTEPVGVARPAIYRLRKQAIHAMEPHDVVSYALYVLALYSYSFFTGQVNGVAIDDFLKAKPESKNQPVLNPVDMNKYYWTGRLGETVDEGNVDDVLPSFLVQLPYTDEELNQVEADNDDDYVARDMTLFAMPIMGVHTFEDVLTERSVTEMSTIFDNPLVQEKKIYMLPDSDDLVCIGLEVKIMENYIVSIYLISESGAKFGRGHIYVSANELQPVLHLNPHADAETPMTFVEVVEEDAMRAFAACTLDIDPKVITKPILRGAVEGV</sequence>
<keyword evidence="1" id="KW-1133">Transmembrane helix</keyword>
<evidence type="ECO:0000313" key="2">
    <source>
        <dbReference type="EMBL" id="KAF0693625.1"/>
    </source>
</evidence>
<gene>
    <name evidence="3" type="primary">Aste57867_15490</name>
    <name evidence="2" type="ORF">As57867_015434</name>
    <name evidence="3" type="ORF">ASTE57867_15490</name>
</gene>
<keyword evidence="1" id="KW-0812">Transmembrane</keyword>
<dbReference type="OrthoDB" id="63677at2759"/>
<feature type="transmembrane region" description="Helical" evidence="1">
    <location>
        <begin position="310"/>
        <end position="329"/>
    </location>
</feature>
<keyword evidence="4" id="KW-1185">Reference proteome</keyword>
<dbReference type="EMBL" id="CAADRA010005700">
    <property type="protein sequence ID" value="VFT92292.1"/>
    <property type="molecule type" value="Genomic_DNA"/>
</dbReference>
<accession>A0A485L394</accession>
<evidence type="ECO:0000313" key="3">
    <source>
        <dbReference type="EMBL" id="VFT92292.1"/>
    </source>
</evidence>
<feature type="transmembrane region" description="Helical" evidence="1">
    <location>
        <begin position="79"/>
        <end position="98"/>
    </location>
</feature>
<protein>
    <submittedName>
        <fullName evidence="3">Aste57867_15490 protein</fullName>
    </submittedName>
</protein>
<dbReference type="Proteomes" id="UP000332933">
    <property type="component" value="Unassembled WGS sequence"/>
</dbReference>
<evidence type="ECO:0000256" key="1">
    <source>
        <dbReference type="SAM" id="Phobius"/>
    </source>
</evidence>
<reference evidence="3 4" key="1">
    <citation type="submission" date="2019-03" db="EMBL/GenBank/DDBJ databases">
        <authorList>
            <person name="Gaulin E."/>
            <person name="Dumas B."/>
        </authorList>
    </citation>
    <scope>NUCLEOTIDE SEQUENCE [LARGE SCALE GENOMIC DNA]</scope>
    <source>
        <strain evidence="3">CBS 568.67</strain>
    </source>
</reference>
<name>A0A485L394_9STRA</name>
<evidence type="ECO:0000313" key="4">
    <source>
        <dbReference type="Proteomes" id="UP000332933"/>
    </source>
</evidence>
<feature type="transmembrane region" description="Helical" evidence="1">
    <location>
        <begin position="341"/>
        <end position="362"/>
    </location>
</feature>
<dbReference type="EMBL" id="VJMH01005679">
    <property type="protein sequence ID" value="KAF0693625.1"/>
    <property type="molecule type" value="Genomic_DNA"/>
</dbReference>